<evidence type="ECO:0000313" key="12">
    <source>
        <dbReference type="Proteomes" id="UP001139179"/>
    </source>
</evidence>
<keyword evidence="7 9" id="KW-0472">Membrane</keyword>
<dbReference type="Proteomes" id="UP001139179">
    <property type="component" value="Unassembled WGS sequence"/>
</dbReference>
<keyword evidence="5 9" id="KW-0812">Transmembrane</keyword>
<comment type="caution">
    <text evidence="11">The sequence shown here is derived from an EMBL/GenBank/DDBJ whole genome shotgun (WGS) entry which is preliminary data.</text>
</comment>
<keyword evidence="3" id="KW-1003">Cell membrane</keyword>
<dbReference type="PANTHER" id="PTHR35011">
    <property type="entry name" value="2,3-DIKETO-L-GULONATE TRAP TRANSPORTER SMALL PERMEASE PROTEIN YIAM"/>
    <property type="match status" value="1"/>
</dbReference>
<comment type="subcellular location">
    <subcellularLocation>
        <location evidence="1">Cell inner membrane</location>
        <topology evidence="1">Multi-pass membrane protein</topology>
    </subcellularLocation>
</comment>
<evidence type="ECO:0000259" key="10">
    <source>
        <dbReference type="Pfam" id="PF04290"/>
    </source>
</evidence>
<feature type="transmembrane region" description="Helical" evidence="9">
    <location>
        <begin position="12"/>
        <end position="35"/>
    </location>
</feature>
<evidence type="ECO:0000256" key="6">
    <source>
        <dbReference type="ARBA" id="ARBA00022989"/>
    </source>
</evidence>
<feature type="domain" description="Tripartite ATP-independent periplasmic transporters DctQ component" evidence="10">
    <location>
        <begin position="23"/>
        <end position="152"/>
    </location>
</feature>
<dbReference type="AlphaFoldDB" id="A0A9X2DQV1"/>
<feature type="transmembrane region" description="Helical" evidence="9">
    <location>
        <begin position="47"/>
        <end position="65"/>
    </location>
</feature>
<accession>A0A9X2DQV1</accession>
<dbReference type="InterPro" id="IPR055348">
    <property type="entry name" value="DctQ"/>
</dbReference>
<keyword evidence="6 9" id="KW-1133">Transmembrane helix</keyword>
<dbReference type="RefSeq" id="WP_251223545.1">
    <property type="nucleotide sequence ID" value="NZ_JAMBOL010000009.1"/>
</dbReference>
<evidence type="ECO:0000256" key="5">
    <source>
        <dbReference type="ARBA" id="ARBA00022692"/>
    </source>
</evidence>
<comment type="similarity">
    <text evidence="8">Belongs to the TRAP transporter small permease family.</text>
</comment>
<evidence type="ECO:0000256" key="9">
    <source>
        <dbReference type="SAM" id="Phobius"/>
    </source>
</evidence>
<organism evidence="11 12">
    <name type="scientific">Halalkalibacter oceani</name>
    <dbReference type="NCBI Taxonomy" id="1653776"/>
    <lineage>
        <taxon>Bacteria</taxon>
        <taxon>Bacillati</taxon>
        <taxon>Bacillota</taxon>
        <taxon>Bacilli</taxon>
        <taxon>Bacillales</taxon>
        <taxon>Bacillaceae</taxon>
        <taxon>Halalkalibacter</taxon>
    </lineage>
</organism>
<dbReference type="GO" id="GO:0022857">
    <property type="term" value="F:transmembrane transporter activity"/>
    <property type="evidence" value="ECO:0007669"/>
    <property type="project" value="TreeGrafter"/>
</dbReference>
<proteinExistence type="inferred from homology"/>
<evidence type="ECO:0000256" key="1">
    <source>
        <dbReference type="ARBA" id="ARBA00004429"/>
    </source>
</evidence>
<feature type="transmembrane region" description="Helical" evidence="9">
    <location>
        <begin position="127"/>
        <end position="145"/>
    </location>
</feature>
<keyword evidence="12" id="KW-1185">Reference proteome</keyword>
<dbReference type="Pfam" id="PF04290">
    <property type="entry name" value="DctQ"/>
    <property type="match status" value="1"/>
</dbReference>
<evidence type="ECO:0000256" key="2">
    <source>
        <dbReference type="ARBA" id="ARBA00022448"/>
    </source>
</evidence>
<protein>
    <submittedName>
        <fullName evidence="11">TRAP transporter small permease</fullName>
    </submittedName>
</protein>
<name>A0A9X2DQV1_9BACI</name>
<dbReference type="GO" id="GO:0005886">
    <property type="term" value="C:plasma membrane"/>
    <property type="evidence" value="ECO:0007669"/>
    <property type="project" value="UniProtKB-SubCell"/>
</dbReference>
<evidence type="ECO:0000256" key="3">
    <source>
        <dbReference type="ARBA" id="ARBA00022475"/>
    </source>
</evidence>
<evidence type="ECO:0000313" key="11">
    <source>
        <dbReference type="EMBL" id="MCM3714783.1"/>
    </source>
</evidence>
<evidence type="ECO:0000256" key="7">
    <source>
        <dbReference type="ARBA" id="ARBA00023136"/>
    </source>
</evidence>
<dbReference type="EMBL" id="JAMBOL010000009">
    <property type="protein sequence ID" value="MCM3714783.1"/>
    <property type="molecule type" value="Genomic_DNA"/>
</dbReference>
<dbReference type="GO" id="GO:0015740">
    <property type="term" value="P:C4-dicarboxylate transport"/>
    <property type="evidence" value="ECO:0007669"/>
    <property type="project" value="TreeGrafter"/>
</dbReference>
<evidence type="ECO:0000256" key="4">
    <source>
        <dbReference type="ARBA" id="ARBA00022519"/>
    </source>
</evidence>
<dbReference type="InterPro" id="IPR007387">
    <property type="entry name" value="TRAP_DctQ"/>
</dbReference>
<dbReference type="PANTHER" id="PTHR35011:SF2">
    <property type="entry name" value="2,3-DIKETO-L-GULONATE TRAP TRANSPORTER SMALL PERMEASE PROTEIN YIAM"/>
    <property type="match status" value="1"/>
</dbReference>
<sequence length="156" mass="17338">MKILSALLLNGTRLSLLLLMIIMVISVSWGVFARYILQTSAPWTGELAAYTLVWLTFLGSAHAVFEKTHIRFETLIELFPRPVQLTINACFNALIILFFALIMIYGIEVTAKTMSDQSMTLPITKGVIYGILPVCSILIIIGLLTETIQSFRGGKQ</sequence>
<feature type="transmembrane region" description="Helical" evidence="9">
    <location>
        <begin position="85"/>
        <end position="107"/>
    </location>
</feature>
<gene>
    <name evidence="11" type="ORF">M3202_11905</name>
</gene>
<reference evidence="11" key="1">
    <citation type="submission" date="2022-05" db="EMBL/GenBank/DDBJ databases">
        <title>Comparative Genomics of Spacecraft Associated Microbes.</title>
        <authorList>
            <person name="Tran M.T."/>
            <person name="Wright A."/>
            <person name="Seuylemezian A."/>
            <person name="Eisen J."/>
            <person name="Coil D."/>
        </authorList>
    </citation>
    <scope>NUCLEOTIDE SEQUENCE</scope>
    <source>
        <strain evidence="11">214.1.1</strain>
    </source>
</reference>
<keyword evidence="2" id="KW-0813">Transport</keyword>
<keyword evidence="4" id="KW-0997">Cell inner membrane</keyword>
<evidence type="ECO:0000256" key="8">
    <source>
        <dbReference type="ARBA" id="ARBA00038436"/>
    </source>
</evidence>